<dbReference type="SMART" id="SM00173">
    <property type="entry name" value="RAS"/>
    <property type="match status" value="1"/>
</dbReference>
<dbReference type="EMBL" id="LODT01000048">
    <property type="protein sequence ID" value="KYQ88761.1"/>
    <property type="molecule type" value="Genomic_DNA"/>
</dbReference>
<name>A0A151Z488_TIELA</name>
<dbReference type="InterPro" id="IPR027417">
    <property type="entry name" value="P-loop_NTPase"/>
</dbReference>
<dbReference type="SMART" id="SM00174">
    <property type="entry name" value="RHO"/>
    <property type="match status" value="1"/>
</dbReference>
<dbReference type="STRING" id="361077.A0A151Z488"/>
<dbReference type="SMART" id="SM00175">
    <property type="entry name" value="RAB"/>
    <property type="match status" value="1"/>
</dbReference>
<dbReference type="SUPFAM" id="SSF52540">
    <property type="entry name" value="P-loop containing nucleoside triphosphate hydrolases"/>
    <property type="match status" value="1"/>
</dbReference>
<evidence type="ECO:0000256" key="1">
    <source>
        <dbReference type="ARBA" id="ARBA00022741"/>
    </source>
</evidence>
<accession>A0A151Z488</accession>
<evidence type="ECO:0000313" key="4">
    <source>
        <dbReference type="Proteomes" id="UP000076078"/>
    </source>
</evidence>
<feature type="compositionally biased region" description="Low complexity" evidence="2">
    <location>
        <begin position="189"/>
        <end position="208"/>
    </location>
</feature>
<dbReference type="PRINTS" id="PR00449">
    <property type="entry name" value="RASTRNSFRMNG"/>
</dbReference>
<dbReference type="FunFam" id="3.40.50.300:FF:000808">
    <property type="entry name" value="Small GTP-binding protein, putative"/>
    <property type="match status" value="1"/>
</dbReference>
<dbReference type="InterPro" id="IPR005225">
    <property type="entry name" value="Small_GTP-bd"/>
</dbReference>
<dbReference type="AlphaFoldDB" id="A0A151Z488"/>
<evidence type="ECO:0000256" key="2">
    <source>
        <dbReference type="SAM" id="MobiDB-lite"/>
    </source>
</evidence>
<feature type="region of interest" description="Disordered" evidence="2">
    <location>
        <begin position="184"/>
        <end position="217"/>
    </location>
</feature>
<dbReference type="OMA" id="HATEPAI"/>
<dbReference type="PROSITE" id="PS51421">
    <property type="entry name" value="RAS"/>
    <property type="match status" value="1"/>
</dbReference>
<dbReference type="GO" id="GO:0005525">
    <property type="term" value="F:GTP binding"/>
    <property type="evidence" value="ECO:0007669"/>
    <property type="project" value="InterPro"/>
</dbReference>
<proteinExistence type="predicted"/>
<organism evidence="3 4">
    <name type="scientific">Tieghemostelium lacteum</name>
    <name type="common">Slime mold</name>
    <name type="synonym">Dictyostelium lacteum</name>
    <dbReference type="NCBI Taxonomy" id="361077"/>
    <lineage>
        <taxon>Eukaryota</taxon>
        <taxon>Amoebozoa</taxon>
        <taxon>Evosea</taxon>
        <taxon>Eumycetozoa</taxon>
        <taxon>Dictyostelia</taxon>
        <taxon>Dictyosteliales</taxon>
        <taxon>Raperosteliaceae</taxon>
        <taxon>Tieghemostelium</taxon>
    </lineage>
</organism>
<dbReference type="Pfam" id="PF00071">
    <property type="entry name" value="Ras"/>
    <property type="match status" value="1"/>
</dbReference>
<dbReference type="PANTHER" id="PTHR47978">
    <property type="match status" value="1"/>
</dbReference>
<sequence>MATQTSSNSLKTSTYPHNHHQAIIPIKLVMIGAANAGKTSLVVRLVKDSFQPESLPTVGAMFLNKFFQFDGYTIKLEIWDTAGQEKFHSLAPMYFRGSKICLIVFDLSEKDSFVKAKLWAKEFKSHSTEPAIMALIGNKCDLPRATDALEIEEYIKGEGMYYFEASAKDNTNVNNIFQILADKVPPPSESTTSTNNNNGKNSVEVNGKTNKKKKCCG</sequence>
<dbReference type="Proteomes" id="UP000076078">
    <property type="component" value="Unassembled WGS sequence"/>
</dbReference>
<dbReference type="InterPro" id="IPR001806">
    <property type="entry name" value="Small_GTPase"/>
</dbReference>
<dbReference type="PROSITE" id="PS51419">
    <property type="entry name" value="RAB"/>
    <property type="match status" value="1"/>
</dbReference>
<reference evidence="3 4" key="1">
    <citation type="submission" date="2015-12" db="EMBL/GenBank/DDBJ databases">
        <title>Dictyostelia acquired genes for synthesis and detection of signals that induce cell-type specialization by lateral gene transfer from prokaryotes.</title>
        <authorList>
            <person name="Gloeckner G."/>
            <person name="Schaap P."/>
        </authorList>
    </citation>
    <scope>NUCLEOTIDE SEQUENCE [LARGE SCALE GENOMIC DNA]</scope>
    <source>
        <strain evidence="3 4">TK</strain>
    </source>
</reference>
<gene>
    <name evidence="3" type="ORF">DLAC_10794</name>
</gene>
<dbReference type="SMART" id="SM00176">
    <property type="entry name" value="RAN"/>
    <property type="match status" value="1"/>
</dbReference>
<dbReference type="NCBIfam" id="TIGR00231">
    <property type="entry name" value="small_GTP"/>
    <property type="match status" value="1"/>
</dbReference>
<keyword evidence="4" id="KW-1185">Reference proteome</keyword>
<protein>
    <submittedName>
        <fullName evidence="3">Rab GTPase</fullName>
    </submittedName>
</protein>
<dbReference type="InParanoid" id="A0A151Z488"/>
<comment type="caution">
    <text evidence="3">The sequence shown here is derived from an EMBL/GenBank/DDBJ whole genome shotgun (WGS) entry which is preliminary data.</text>
</comment>
<dbReference type="GO" id="GO:0003924">
    <property type="term" value="F:GTPase activity"/>
    <property type="evidence" value="ECO:0007669"/>
    <property type="project" value="InterPro"/>
</dbReference>
<keyword evidence="1" id="KW-0547">Nucleotide-binding</keyword>
<dbReference type="Gene3D" id="3.40.50.300">
    <property type="entry name" value="P-loop containing nucleotide triphosphate hydrolases"/>
    <property type="match status" value="1"/>
</dbReference>
<evidence type="ECO:0000313" key="3">
    <source>
        <dbReference type="EMBL" id="KYQ88761.1"/>
    </source>
</evidence>
<dbReference type="OrthoDB" id="63533at2759"/>